<evidence type="ECO:0000256" key="1">
    <source>
        <dbReference type="SAM" id="MobiDB-lite"/>
    </source>
</evidence>
<evidence type="ECO:0000313" key="3">
    <source>
        <dbReference type="Proteomes" id="UP001054837"/>
    </source>
</evidence>
<dbReference type="AlphaFoldDB" id="A0AAV4QLC3"/>
<keyword evidence="3" id="KW-1185">Reference proteome</keyword>
<feature type="compositionally biased region" description="Basic and acidic residues" evidence="1">
    <location>
        <begin position="99"/>
        <end position="110"/>
    </location>
</feature>
<organism evidence="2 3">
    <name type="scientific">Caerostris darwini</name>
    <dbReference type="NCBI Taxonomy" id="1538125"/>
    <lineage>
        <taxon>Eukaryota</taxon>
        <taxon>Metazoa</taxon>
        <taxon>Ecdysozoa</taxon>
        <taxon>Arthropoda</taxon>
        <taxon>Chelicerata</taxon>
        <taxon>Arachnida</taxon>
        <taxon>Araneae</taxon>
        <taxon>Araneomorphae</taxon>
        <taxon>Entelegynae</taxon>
        <taxon>Araneoidea</taxon>
        <taxon>Araneidae</taxon>
        <taxon>Caerostris</taxon>
    </lineage>
</organism>
<dbReference type="Proteomes" id="UP001054837">
    <property type="component" value="Unassembled WGS sequence"/>
</dbReference>
<name>A0AAV4QLC3_9ARAC</name>
<proteinExistence type="predicted"/>
<protein>
    <submittedName>
        <fullName evidence="2">Uncharacterized protein</fullName>
    </submittedName>
</protein>
<reference evidence="2 3" key="1">
    <citation type="submission" date="2021-06" db="EMBL/GenBank/DDBJ databases">
        <title>Caerostris darwini draft genome.</title>
        <authorList>
            <person name="Kono N."/>
            <person name="Arakawa K."/>
        </authorList>
    </citation>
    <scope>NUCLEOTIDE SEQUENCE [LARGE SCALE GENOMIC DNA]</scope>
</reference>
<evidence type="ECO:0000313" key="2">
    <source>
        <dbReference type="EMBL" id="GIY10853.1"/>
    </source>
</evidence>
<comment type="caution">
    <text evidence="2">The sequence shown here is derived from an EMBL/GenBank/DDBJ whole genome shotgun (WGS) entry which is preliminary data.</text>
</comment>
<dbReference type="EMBL" id="BPLQ01004811">
    <property type="protein sequence ID" value="GIY10853.1"/>
    <property type="molecule type" value="Genomic_DNA"/>
</dbReference>
<sequence>MKWLGNNGCDRIRDRILGVIDCTAWIPTGVPGTAFPAVITDGTPLPPQSRTTGAEVSGYVGTCASWEDRCPSTLSVARPRAVLSSPRAHPSLTQQPWRKRSDDSFTGKDPHRGRRDFRPQIIRIEAVSGICSERGSLLSAVTLVPSRHIAFLIFERENVGVM</sequence>
<feature type="region of interest" description="Disordered" evidence="1">
    <location>
        <begin position="85"/>
        <end position="117"/>
    </location>
</feature>
<gene>
    <name evidence="2" type="ORF">CDAR_189951</name>
</gene>
<accession>A0AAV4QLC3</accession>